<organism evidence="1 2">
    <name type="scientific">Ornithinimicrobium pratense</name>
    <dbReference type="NCBI Taxonomy" id="2593973"/>
    <lineage>
        <taxon>Bacteria</taxon>
        <taxon>Bacillati</taxon>
        <taxon>Actinomycetota</taxon>
        <taxon>Actinomycetes</taxon>
        <taxon>Micrococcales</taxon>
        <taxon>Ornithinimicrobiaceae</taxon>
        <taxon>Ornithinimicrobium</taxon>
    </lineage>
</organism>
<dbReference type="Proteomes" id="UP000326546">
    <property type="component" value="Chromosome"/>
</dbReference>
<dbReference type="InterPro" id="IPR029068">
    <property type="entry name" value="Glyas_Bleomycin-R_OHBP_Dase"/>
</dbReference>
<dbReference type="OrthoDB" id="3296095at2"/>
<dbReference type="Gene3D" id="3.10.180.10">
    <property type="entry name" value="2,3-Dihydroxybiphenyl 1,2-Dioxygenase, domain 1"/>
    <property type="match status" value="1"/>
</dbReference>
<name>A0A5J6V9K0_9MICO</name>
<reference evidence="1 2" key="1">
    <citation type="submission" date="2019-09" db="EMBL/GenBank/DDBJ databases">
        <title>Serinicoccus pratensis sp. nov., isolated from meadow soil.</title>
        <authorList>
            <person name="Zhang W."/>
        </authorList>
    </citation>
    <scope>NUCLEOTIDE SEQUENCE [LARGE SCALE GENOMIC DNA]</scope>
    <source>
        <strain evidence="1 2">W204</strain>
    </source>
</reference>
<dbReference type="RefSeq" id="WP_158062327.1">
    <property type="nucleotide sequence ID" value="NZ_CP044427.1"/>
</dbReference>
<evidence type="ECO:0008006" key="3">
    <source>
        <dbReference type="Google" id="ProtNLM"/>
    </source>
</evidence>
<evidence type="ECO:0000313" key="2">
    <source>
        <dbReference type="Proteomes" id="UP000326546"/>
    </source>
</evidence>
<sequence>MSTLTGPTPRPIRFTADLPGWQRILQTLGGTLISEHPGWLVYQLGGGRVALHAAHPDQPAGTTTIAIETPVELEQAVAEAAAHGVPVTLEDSDHGPAGHVRAADGTFLWLDAPTPVAVEATRGGGEATRPELSVLPIWYAVDTAMPRAVLEGLGARPRIVGDAGTWADFTFDGRGLAAVHGADESGTELSFEWAGVVEDAQALLTAAGIDCLLIDETYSRTLQVADPDGGKRIWINERQTDLYGYTDLSTG</sequence>
<dbReference type="EMBL" id="CP044427">
    <property type="protein sequence ID" value="QFG69833.1"/>
    <property type="molecule type" value="Genomic_DNA"/>
</dbReference>
<gene>
    <name evidence="1" type="ORF">FY030_15000</name>
</gene>
<proteinExistence type="predicted"/>
<keyword evidence="2" id="KW-1185">Reference proteome</keyword>
<accession>A0A5J6V9K0</accession>
<protein>
    <recommendedName>
        <fullName evidence="3">VOC family protein</fullName>
    </recommendedName>
</protein>
<dbReference type="AlphaFoldDB" id="A0A5J6V9K0"/>
<evidence type="ECO:0000313" key="1">
    <source>
        <dbReference type="EMBL" id="QFG69833.1"/>
    </source>
</evidence>
<dbReference type="SUPFAM" id="SSF54593">
    <property type="entry name" value="Glyoxalase/Bleomycin resistance protein/Dihydroxybiphenyl dioxygenase"/>
    <property type="match status" value="1"/>
</dbReference>
<dbReference type="KEGG" id="serw:FY030_15000"/>